<feature type="region of interest" description="Disordered" evidence="1">
    <location>
        <begin position="586"/>
        <end position="651"/>
    </location>
</feature>
<proteinExistence type="predicted"/>
<keyword evidence="2" id="KW-0812">Transmembrane</keyword>
<feature type="region of interest" description="Disordered" evidence="1">
    <location>
        <begin position="422"/>
        <end position="491"/>
    </location>
</feature>
<protein>
    <submittedName>
        <fullName evidence="3">Uncharacterized protein</fullName>
    </submittedName>
</protein>
<evidence type="ECO:0000313" key="4">
    <source>
        <dbReference type="Proteomes" id="UP001049176"/>
    </source>
</evidence>
<feature type="region of interest" description="Disordered" evidence="1">
    <location>
        <begin position="525"/>
        <end position="548"/>
    </location>
</feature>
<dbReference type="KEGG" id="more:E1B28_013554"/>
<feature type="region of interest" description="Disordered" evidence="1">
    <location>
        <begin position="706"/>
        <end position="746"/>
    </location>
</feature>
<feature type="compositionally biased region" description="Low complexity" evidence="1">
    <location>
        <begin position="478"/>
        <end position="487"/>
    </location>
</feature>
<dbReference type="AlphaFoldDB" id="A0A9P7UP50"/>
<keyword evidence="2" id="KW-0472">Membrane</keyword>
<sequence>MCCSMIGDMLVACMTCHGSEDIEIKRRPVLHSFFFCWMATSLNTVIVDDQDGKIIYSGQWSLAGSQTDYNRTANSPRSEGAQMSFTFFGTSVTAIGNLEPGARCNATFSVDGTPSNYISPPTNTTQRQQTIWTSPELSEGNHTLIYTAFPCTPQTNTTTANEYKSSISFDYLLYNTAEIPEAATIFIDDRDQRLRYSGNWSQDGGDGDFRLTRQGGGKGSSVQLAFTGSSIAVYGRVDNTSTVVEASFTVDGEKISAFAAGSHNSVSYNMEFFKNGSLTPTEHTLVISCLADGPFWLDYILLRSSPTDTTPKAGTIPVGAVVGSITGVLCLIGIGLVVWILYFRRRKKSPKNNTLTFPKRGLVRRITRYDSNTADPFSRDPIPVQAVPRAPMTPSVNMTPSITSYQSTAGLLATHSFDKRSLSDASSHHPAPESVHTDCYNTSHLDDDDDSVLNLPPEYATTAPSGTNIGDIVPAPSIPSSPSSIHYPYPPSRTNTFSTMHRRHGSIPSDIGGSDFSSIAHDHYPPTPSRGDSHYKPTGYTGASRLSRKSHGNARFVVNADDDARLSIADMKRRQQDVPHHIPIVHTDSGVRLPPNIVDDRDEHQNVPESSNGHPLLAHTHSEVSDPPIRPAALSERPTRPLPEPSLRSLDDDGQSIAALKRQQRMLIFSPDGFSTQTVPTDDGVHTDLPASTLYDVSGTPGPLVHASASNSIAPSEHAHAPLVPNRRPPQSTAFVDEVPPVYTLK</sequence>
<comment type="caution">
    <text evidence="3">The sequence shown here is derived from an EMBL/GenBank/DDBJ whole genome shotgun (WGS) entry which is preliminary data.</text>
</comment>
<dbReference type="Proteomes" id="UP001049176">
    <property type="component" value="Chromosome 9"/>
</dbReference>
<gene>
    <name evidence="3" type="ORF">E1B28_013554</name>
</gene>
<reference evidence="3" key="1">
    <citation type="journal article" date="2021" name="Genome Biol. Evol.">
        <title>The assembled and annotated genome of the fairy-ring fungus Marasmius oreades.</title>
        <authorList>
            <person name="Hiltunen M."/>
            <person name="Ament-Velasquez S.L."/>
            <person name="Johannesson H."/>
        </authorList>
    </citation>
    <scope>NUCLEOTIDE SEQUENCE</scope>
    <source>
        <strain evidence="3">03SP1</strain>
    </source>
</reference>
<name>A0A9P7UP50_9AGAR</name>
<evidence type="ECO:0000256" key="1">
    <source>
        <dbReference type="SAM" id="MobiDB-lite"/>
    </source>
</evidence>
<keyword evidence="4" id="KW-1185">Reference proteome</keyword>
<dbReference type="EMBL" id="CM032189">
    <property type="protein sequence ID" value="KAG7087601.1"/>
    <property type="molecule type" value="Genomic_DNA"/>
</dbReference>
<organism evidence="3 4">
    <name type="scientific">Marasmius oreades</name>
    <name type="common">fairy-ring Marasmius</name>
    <dbReference type="NCBI Taxonomy" id="181124"/>
    <lineage>
        <taxon>Eukaryota</taxon>
        <taxon>Fungi</taxon>
        <taxon>Dikarya</taxon>
        <taxon>Basidiomycota</taxon>
        <taxon>Agaricomycotina</taxon>
        <taxon>Agaricomycetes</taxon>
        <taxon>Agaricomycetidae</taxon>
        <taxon>Agaricales</taxon>
        <taxon>Marasmiineae</taxon>
        <taxon>Marasmiaceae</taxon>
        <taxon>Marasmius</taxon>
    </lineage>
</organism>
<dbReference type="Gene3D" id="2.60.120.260">
    <property type="entry name" value="Galactose-binding domain-like"/>
    <property type="match status" value="2"/>
</dbReference>
<feature type="compositionally biased region" description="Basic and acidic residues" evidence="1">
    <location>
        <begin position="422"/>
        <end position="431"/>
    </location>
</feature>
<evidence type="ECO:0000256" key="2">
    <source>
        <dbReference type="SAM" id="Phobius"/>
    </source>
</evidence>
<keyword evidence="2" id="KW-1133">Transmembrane helix</keyword>
<dbReference type="OrthoDB" id="3052647at2759"/>
<dbReference type="GeneID" id="66082629"/>
<dbReference type="RefSeq" id="XP_043004072.1">
    <property type="nucleotide sequence ID" value="XM_043158717.1"/>
</dbReference>
<feature type="transmembrane region" description="Helical" evidence="2">
    <location>
        <begin position="318"/>
        <end position="342"/>
    </location>
</feature>
<accession>A0A9P7UP50</accession>
<evidence type="ECO:0000313" key="3">
    <source>
        <dbReference type="EMBL" id="KAG7087601.1"/>
    </source>
</evidence>